<name>A0AC35GD62_9BILA</name>
<proteinExistence type="predicted"/>
<accession>A0AC35GD62</accession>
<dbReference type="Proteomes" id="UP000887580">
    <property type="component" value="Unplaced"/>
</dbReference>
<dbReference type="WBParaSite" id="PS1159_v2.g3879.t1">
    <property type="protein sequence ID" value="PS1159_v2.g3879.t1"/>
    <property type="gene ID" value="PS1159_v2.g3879"/>
</dbReference>
<organism evidence="1 2">
    <name type="scientific">Panagrolaimus sp. PS1159</name>
    <dbReference type="NCBI Taxonomy" id="55785"/>
    <lineage>
        <taxon>Eukaryota</taxon>
        <taxon>Metazoa</taxon>
        <taxon>Ecdysozoa</taxon>
        <taxon>Nematoda</taxon>
        <taxon>Chromadorea</taxon>
        <taxon>Rhabditida</taxon>
        <taxon>Tylenchina</taxon>
        <taxon>Panagrolaimomorpha</taxon>
        <taxon>Panagrolaimoidea</taxon>
        <taxon>Panagrolaimidae</taxon>
        <taxon>Panagrolaimus</taxon>
    </lineage>
</organism>
<evidence type="ECO:0000313" key="2">
    <source>
        <dbReference type="WBParaSite" id="PS1159_v2.g3879.t1"/>
    </source>
</evidence>
<sequence>MEISDAEAVKFLLFDYASQYTCKNAFKKEYKPKEEAVDCEVSINFTEECPFIGKGCTMAKNLYECYKHVLEYNCSDKKWIEFRSKTWKYSMEKTWSLCHF</sequence>
<evidence type="ECO:0000313" key="1">
    <source>
        <dbReference type="Proteomes" id="UP000887580"/>
    </source>
</evidence>
<protein>
    <submittedName>
        <fullName evidence="2">Uncharacterized protein</fullName>
    </submittedName>
</protein>
<reference evidence="2" key="1">
    <citation type="submission" date="2022-11" db="UniProtKB">
        <authorList>
            <consortium name="WormBaseParasite"/>
        </authorList>
    </citation>
    <scope>IDENTIFICATION</scope>
</reference>